<proteinExistence type="predicted"/>
<feature type="signal peptide" evidence="1">
    <location>
        <begin position="1"/>
        <end position="22"/>
    </location>
</feature>
<protein>
    <submittedName>
        <fullName evidence="2">DsrE family protein</fullName>
    </submittedName>
</protein>
<gene>
    <name evidence="2" type="ORF">ACFQ24_06285</name>
</gene>
<dbReference type="EMBL" id="JBHTLS010000101">
    <property type="protein sequence ID" value="MFD1104480.1"/>
    <property type="molecule type" value="Genomic_DNA"/>
</dbReference>
<dbReference type="Pfam" id="PF02635">
    <property type="entry name" value="DsrE"/>
    <property type="match status" value="1"/>
</dbReference>
<dbReference type="InterPro" id="IPR027396">
    <property type="entry name" value="DsrEFH-like"/>
</dbReference>
<comment type="caution">
    <text evidence="2">The sequence shown here is derived from an EMBL/GenBank/DDBJ whole genome shotgun (WGS) entry which is preliminary data.</text>
</comment>
<dbReference type="InterPro" id="IPR003787">
    <property type="entry name" value="Sulphur_relay_DsrE/F-like"/>
</dbReference>
<organism evidence="2 3">
    <name type="scientific">Sphingobium olei</name>
    <dbReference type="NCBI Taxonomy" id="420955"/>
    <lineage>
        <taxon>Bacteria</taxon>
        <taxon>Pseudomonadati</taxon>
        <taxon>Pseudomonadota</taxon>
        <taxon>Alphaproteobacteria</taxon>
        <taxon>Sphingomonadales</taxon>
        <taxon>Sphingomonadaceae</taxon>
        <taxon>Sphingobium</taxon>
    </lineage>
</organism>
<accession>A0ABW3NYR4</accession>
<dbReference type="RefSeq" id="WP_380909806.1">
    <property type="nucleotide sequence ID" value="NZ_JBHTLS010000101.1"/>
</dbReference>
<keyword evidence="1" id="KW-0732">Signal</keyword>
<sequence>MRMLAAGIAMLAAAMAIPAASAQTRDGPAIVGYGKTFPTDGAQTRPDAKLRYRVLFNITKAAPSPDKLNPSLEKVARFVNLLAIDGVKPSPGDIVAIVHGPATPSILQNAAYGRKAGGKPNPNLELLTKLKAAGVTVAVCDQALHGQGFQSEDVVQEVRIDVSALTTLATLQLKGWALIPD</sequence>
<dbReference type="SUPFAM" id="SSF75169">
    <property type="entry name" value="DsrEFH-like"/>
    <property type="match status" value="1"/>
</dbReference>
<evidence type="ECO:0000313" key="2">
    <source>
        <dbReference type="EMBL" id="MFD1104480.1"/>
    </source>
</evidence>
<feature type="chain" id="PRO_5047383458" evidence="1">
    <location>
        <begin position="23"/>
        <end position="181"/>
    </location>
</feature>
<name>A0ABW3NYR4_9SPHN</name>
<dbReference type="PANTHER" id="PTHR37691">
    <property type="entry name" value="BLR3518 PROTEIN"/>
    <property type="match status" value="1"/>
</dbReference>
<keyword evidence="3" id="KW-1185">Reference proteome</keyword>
<dbReference type="Proteomes" id="UP001597203">
    <property type="component" value="Unassembled WGS sequence"/>
</dbReference>
<evidence type="ECO:0000256" key="1">
    <source>
        <dbReference type="SAM" id="SignalP"/>
    </source>
</evidence>
<reference evidence="3" key="1">
    <citation type="journal article" date="2019" name="Int. J. Syst. Evol. Microbiol.">
        <title>The Global Catalogue of Microorganisms (GCM) 10K type strain sequencing project: providing services to taxonomists for standard genome sequencing and annotation.</title>
        <authorList>
            <consortium name="The Broad Institute Genomics Platform"/>
            <consortium name="The Broad Institute Genome Sequencing Center for Infectious Disease"/>
            <person name="Wu L."/>
            <person name="Ma J."/>
        </authorList>
    </citation>
    <scope>NUCLEOTIDE SEQUENCE [LARGE SCALE GENOMIC DNA]</scope>
    <source>
        <strain evidence="3">CCUG 54329</strain>
    </source>
</reference>
<dbReference type="Gene3D" id="3.40.1260.10">
    <property type="entry name" value="DsrEFH-like"/>
    <property type="match status" value="1"/>
</dbReference>
<dbReference type="PANTHER" id="PTHR37691:SF1">
    <property type="entry name" value="BLR3518 PROTEIN"/>
    <property type="match status" value="1"/>
</dbReference>
<evidence type="ECO:0000313" key="3">
    <source>
        <dbReference type="Proteomes" id="UP001597203"/>
    </source>
</evidence>